<evidence type="ECO:0000256" key="11">
    <source>
        <dbReference type="RuleBase" id="RU004450"/>
    </source>
</evidence>
<feature type="transmembrane region" description="Helical" evidence="12">
    <location>
        <begin position="158"/>
        <end position="180"/>
    </location>
</feature>
<dbReference type="EMBL" id="LC490352">
    <property type="protein sequence ID" value="BBL86708.1"/>
    <property type="molecule type" value="Genomic_DNA"/>
</dbReference>
<feature type="transmembrane region" description="Helical" evidence="12">
    <location>
        <begin position="97"/>
        <end position="118"/>
    </location>
</feature>
<keyword evidence="5 12" id="KW-0812">Transmembrane</keyword>
<evidence type="ECO:0000256" key="8">
    <source>
        <dbReference type="ARBA" id="ARBA00023065"/>
    </source>
</evidence>
<dbReference type="AlphaFoldDB" id="A0A5K7W5W3"/>
<keyword evidence="10" id="KW-0066">ATP synthesis</keyword>
<evidence type="ECO:0000313" key="14">
    <source>
        <dbReference type="Proteomes" id="UP000503178"/>
    </source>
</evidence>
<feature type="transmembrane region" description="Helical" evidence="12">
    <location>
        <begin position="74"/>
        <end position="91"/>
    </location>
</feature>
<reference evidence="13 14" key="1">
    <citation type="submission" date="2019-06" db="EMBL/GenBank/DDBJ databases">
        <title>A hidden player of endosymbiotic evolution: DNA virus triggered massive gene transfer.</title>
        <authorList>
            <person name="Matsuo M."/>
            <person name="Katahata A."/>
            <person name="Tachikawa M."/>
            <person name="Minakuchi Y."/>
            <person name="Noguchi H."/>
            <person name="Toyoda A."/>
            <person name="Fujiyama A."/>
            <person name="Suzuki Y."/>
            <person name="Satoh S."/>
            <person name="Nakayama T."/>
            <person name="Kamikawa R."/>
            <person name="Nomura M."/>
            <person name="Inagaki Y."/>
            <person name="Ishida K."/>
            <person name="Obokata J."/>
        </authorList>
    </citation>
    <scope>NUCLEOTIDE SEQUENCE [LARGE SCALE GENOMIC DNA]</scope>
    <source>
        <strain evidence="13 14">MYN1</strain>
    </source>
</reference>
<evidence type="ECO:0000256" key="1">
    <source>
        <dbReference type="ARBA" id="ARBA00004141"/>
    </source>
</evidence>
<dbReference type="Gene3D" id="1.20.120.220">
    <property type="entry name" value="ATP synthase, F0 complex, subunit A"/>
    <property type="match status" value="1"/>
</dbReference>
<keyword evidence="8" id="KW-0406">Ion transport</keyword>
<keyword evidence="7 12" id="KW-1133">Transmembrane helix</keyword>
<accession>A0A5K7W5W3</accession>
<keyword evidence="13" id="KW-0496">Mitochondrion</keyword>
<dbReference type="PANTHER" id="PTHR11410">
    <property type="entry name" value="ATP SYNTHASE SUBUNIT A"/>
    <property type="match status" value="1"/>
</dbReference>
<dbReference type="InterPro" id="IPR045083">
    <property type="entry name" value="ATP_synth_F0_asu_bact/mt"/>
</dbReference>
<name>A0A5K7W5W3_9EUKA</name>
<dbReference type="CDD" id="cd00310">
    <property type="entry name" value="ATP-synt_Fo_a_6"/>
    <property type="match status" value="1"/>
</dbReference>
<keyword evidence="9 12" id="KW-0472">Membrane</keyword>
<evidence type="ECO:0000313" key="13">
    <source>
        <dbReference type="EMBL" id="BBL86708.1"/>
    </source>
</evidence>
<keyword evidence="6" id="KW-0375">Hydrogen ion transport</keyword>
<dbReference type="SUPFAM" id="SSF81336">
    <property type="entry name" value="F1F0 ATP synthase subunit A"/>
    <property type="match status" value="1"/>
</dbReference>
<dbReference type="InterPro" id="IPR035908">
    <property type="entry name" value="F0_ATP_A_sf"/>
</dbReference>
<keyword evidence="14" id="KW-1185">Reference proteome</keyword>
<dbReference type="GO" id="GO:0045259">
    <property type="term" value="C:proton-transporting ATP synthase complex"/>
    <property type="evidence" value="ECO:0007669"/>
    <property type="project" value="UniProtKB-KW"/>
</dbReference>
<sequence>MFFLSIDFVFNSALEQFSINSIVGSINLVVNTYFLLIVLFFSTESTSCYMYIARALIIDFFYNKVWKIFIKNRFDRYCGFVVDGFCLLLLLNLIGTFTYGVSTTGSCVLTTFLAINFITPNIFNAVIRFNINFFSLVVPIGTPGFLAKSLTMIETISYLGRFISLNVRLFINIVSGHLILKLLYSSLFTVLFFFNGFTISFILIFFFTFLLCFFIFILEIFVAILQSYIFFFLVSIYTKECLW</sequence>
<dbReference type="GeneID" id="42317595"/>
<dbReference type="Pfam" id="PF00119">
    <property type="entry name" value="ATP-synt_A"/>
    <property type="match status" value="1"/>
</dbReference>
<dbReference type="PRINTS" id="PR00123">
    <property type="entry name" value="ATPASEA"/>
</dbReference>
<feature type="transmembrane region" description="Helical" evidence="12">
    <location>
        <begin position="125"/>
        <end position="146"/>
    </location>
</feature>
<feature type="transmembrane region" description="Helical" evidence="12">
    <location>
        <begin position="187"/>
        <end position="207"/>
    </location>
</feature>
<evidence type="ECO:0000256" key="4">
    <source>
        <dbReference type="ARBA" id="ARBA00022547"/>
    </source>
</evidence>
<gene>
    <name evidence="13" type="primary">atp6</name>
    <name evidence="13" type="ORF">PMYN1_Mit46</name>
</gene>
<evidence type="ECO:0000256" key="12">
    <source>
        <dbReference type="SAM" id="Phobius"/>
    </source>
</evidence>
<dbReference type="GO" id="GO:0046933">
    <property type="term" value="F:proton-transporting ATP synthase activity, rotational mechanism"/>
    <property type="evidence" value="ECO:0007669"/>
    <property type="project" value="TreeGrafter"/>
</dbReference>
<organism evidence="13 14">
    <name type="scientific">Paulinella micropora</name>
    <dbReference type="NCBI Taxonomy" id="1928728"/>
    <lineage>
        <taxon>Eukaryota</taxon>
        <taxon>Sar</taxon>
        <taxon>Rhizaria</taxon>
        <taxon>Cercozoa</taxon>
        <taxon>Imbricatea</taxon>
        <taxon>Silicofilosea</taxon>
        <taxon>Euglyphida</taxon>
        <taxon>Paulinellidae</taxon>
        <taxon>Paulinella</taxon>
    </lineage>
</organism>
<evidence type="ECO:0000256" key="7">
    <source>
        <dbReference type="ARBA" id="ARBA00022989"/>
    </source>
</evidence>
<evidence type="ECO:0000256" key="2">
    <source>
        <dbReference type="ARBA" id="ARBA00006810"/>
    </source>
</evidence>
<dbReference type="Proteomes" id="UP000503178">
    <property type="component" value="Mitochondrion MT"/>
</dbReference>
<evidence type="ECO:0000256" key="6">
    <source>
        <dbReference type="ARBA" id="ARBA00022781"/>
    </source>
</evidence>
<evidence type="ECO:0000256" key="9">
    <source>
        <dbReference type="ARBA" id="ARBA00023136"/>
    </source>
</evidence>
<feature type="transmembrane region" description="Helical" evidence="12">
    <location>
        <begin position="213"/>
        <end position="237"/>
    </location>
</feature>
<keyword evidence="3" id="KW-0813">Transport</keyword>
<dbReference type="InterPro" id="IPR000568">
    <property type="entry name" value="ATP_synth_F0_asu"/>
</dbReference>
<evidence type="ECO:0000256" key="10">
    <source>
        <dbReference type="ARBA" id="ARBA00023310"/>
    </source>
</evidence>
<dbReference type="GO" id="GO:0005743">
    <property type="term" value="C:mitochondrial inner membrane"/>
    <property type="evidence" value="ECO:0007669"/>
    <property type="project" value="UniProtKB-SubCell"/>
</dbReference>
<dbReference type="NCBIfam" id="TIGR01131">
    <property type="entry name" value="ATP_synt_6_or_A"/>
    <property type="match status" value="1"/>
</dbReference>
<evidence type="ECO:0000256" key="5">
    <source>
        <dbReference type="ARBA" id="ARBA00022692"/>
    </source>
</evidence>
<comment type="subcellular location">
    <subcellularLocation>
        <location evidence="1">Membrane</location>
        <topology evidence="1">Multi-pass membrane protein</topology>
    </subcellularLocation>
    <subcellularLocation>
        <location evidence="11">Mitochondrion inner membrane</location>
        <topology evidence="11">Multi-pass membrane protein</topology>
    </subcellularLocation>
</comment>
<protein>
    <recommendedName>
        <fullName evidence="11">ATP synthase subunit a</fullName>
    </recommendedName>
</protein>
<geneLocation type="mitochondrion" evidence="13"/>
<dbReference type="RefSeq" id="YP_009709967.1">
    <property type="nucleotide sequence ID" value="NC_045137.1"/>
</dbReference>
<dbReference type="PANTHER" id="PTHR11410:SF0">
    <property type="entry name" value="ATP SYNTHASE SUBUNIT A"/>
    <property type="match status" value="1"/>
</dbReference>
<evidence type="ECO:0000256" key="3">
    <source>
        <dbReference type="ARBA" id="ARBA00022448"/>
    </source>
</evidence>
<keyword evidence="4" id="KW-0138">CF(0)</keyword>
<comment type="similarity">
    <text evidence="2">Belongs to the ATPase A chain family.</text>
</comment>
<proteinExistence type="inferred from homology"/>